<dbReference type="InterPro" id="IPR013766">
    <property type="entry name" value="Thioredoxin_domain"/>
</dbReference>
<dbReference type="Proteomes" id="UP000529783">
    <property type="component" value="Unassembled WGS sequence"/>
</dbReference>
<evidence type="ECO:0000313" key="2">
    <source>
        <dbReference type="EMBL" id="NYD44527.1"/>
    </source>
</evidence>
<organism evidence="2 3">
    <name type="scientific">Actinomadura luteofluorescens</name>
    <dbReference type="NCBI Taxonomy" id="46163"/>
    <lineage>
        <taxon>Bacteria</taxon>
        <taxon>Bacillati</taxon>
        <taxon>Actinomycetota</taxon>
        <taxon>Actinomycetes</taxon>
        <taxon>Streptosporangiales</taxon>
        <taxon>Thermomonosporaceae</taxon>
        <taxon>Actinomadura</taxon>
    </lineage>
</organism>
<feature type="domain" description="Thioredoxin" evidence="1">
    <location>
        <begin position="46"/>
        <end position="172"/>
    </location>
</feature>
<sequence length="172" mass="18000">MPYLAAAVVLLGALCLLNLLLTVGILRRMRADALRSTGRDDGLFALRPGDPVGELAAVTSDGDPVTRHDVTGVVGFFSADCEACHDLLPSFVERARDLGRENVLAVVGGDDPASVAALTPVARVVLADLDGGPMARAFRNEWTPALYVVGEDGRIAATGTRIDRLPVPAARG</sequence>
<dbReference type="RefSeq" id="WP_179842094.1">
    <property type="nucleotide sequence ID" value="NZ_JACCBA010000001.1"/>
</dbReference>
<evidence type="ECO:0000259" key="1">
    <source>
        <dbReference type="PROSITE" id="PS51352"/>
    </source>
</evidence>
<protein>
    <recommendedName>
        <fullName evidence="1">Thioredoxin domain-containing protein</fullName>
    </recommendedName>
</protein>
<dbReference type="AlphaFoldDB" id="A0A7Y9JD10"/>
<dbReference type="EMBL" id="JACCBA010000001">
    <property type="protein sequence ID" value="NYD44527.1"/>
    <property type="molecule type" value="Genomic_DNA"/>
</dbReference>
<comment type="caution">
    <text evidence="2">The sequence shown here is derived from an EMBL/GenBank/DDBJ whole genome shotgun (WGS) entry which is preliminary data.</text>
</comment>
<name>A0A7Y9JD10_9ACTN</name>
<reference evidence="2 3" key="1">
    <citation type="submission" date="2020-07" db="EMBL/GenBank/DDBJ databases">
        <title>Sequencing the genomes of 1000 actinobacteria strains.</title>
        <authorList>
            <person name="Klenk H.-P."/>
        </authorList>
    </citation>
    <scope>NUCLEOTIDE SEQUENCE [LARGE SCALE GENOMIC DNA]</scope>
    <source>
        <strain evidence="2 3">DSM 40398</strain>
    </source>
</reference>
<keyword evidence="3" id="KW-1185">Reference proteome</keyword>
<gene>
    <name evidence="2" type="ORF">BJY14_000510</name>
</gene>
<evidence type="ECO:0000313" key="3">
    <source>
        <dbReference type="Proteomes" id="UP000529783"/>
    </source>
</evidence>
<dbReference type="InterPro" id="IPR036249">
    <property type="entry name" value="Thioredoxin-like_sf"/>
</dbReference>
<dbReference type="Gene3D" id="3.40.30.10">
    <property type="entry name" value="Glutaredoxin"/>
    <property type="match status" value="1"/>
</dbReference>
<dbReference type="PROSITE" id="PS51352">
    <property type="entry name" value="THIOREDOXIN_2"/>
    <property type="match status" value="1"/>
</dbReference>
<proteinExistence type="predicted"/>
<accession>A0A7Y9JD10</accession>
<dbReference type="SUPFAM" id="SSF52833">
    <property type="entry name" value="Thioredoxin-like"/>
    <property type="match status" value="1"/>
</dbReference>